<keyword evidence="3" id="KW-0862">Zinc</keyword>
<keyword evidence="4" id="KW-0560">Oxidoreductase</keyword>
<keyword evidence="2" id="KW-0479">Metal-binding</keyword>
<dbReference type="GO" id="GO:0004022">
    <property type="term" value="F:alcohol dehydrogenase (NAD+) activity"/>
    <property type="evidence" value="ECO:0007669"/>
    <property type="project" value="TreeGrafter"/>
</dbReference>
<dbReference type="AlphaFoldDB" id="A0A0P9IVW1"/>
<dbReference type="RefSeq" id="XP_018269917.1">
    <property type="nucleotide sequence ID" value="XM_018414550.1"/>
</dbReference>
<dbReference type="InterPro" id="IPR013154">
    <property type="entry name" value="ADH-like_N"/>
</dbReference>
<dbReference type="GO" id="GO:0005737">
    <property type="term" value="C:cytoplasm"/>
    <property type="evidence" value="ECO:0007669"/>
    <property type="project" value="TreeGrafter"/>
</dbReference>
<evidence type="ECO:0000259" key="5">
    <source>
        <dbReference type="Pfam" id="PF08240"/>
    </source>
</evidence>
<dbReference type="Pfam" id="PF08240">
    <property type="entry name" value="ADH_N"/>
    <property type="match status" value="1"/>
</dbReference>
<evidence type="ECO:0000256" key="1">
    <source>
        <dbReference type="ARBA" id="ARBA00001947"/>
    </source>
</evidence>
<dbReference type="EMBL" id="KQ474081">
    <property type="protein sequence ID" value="KPV73868.1"/>
    <property type="molecule type" value="Genomic_DNA"/>
</dbReference>
<dbReference type="Proteomes" id="UP000053890">
    <property type="component" value="Unassembled WGS sequence"/>
</dbReference>
<dbReference type="PANTHER" id="PTHR42940">
    <property type="entry name" value="ALCOHOL DEHYDROGENASE 1-RELATED"/>
    <property type="match status" value="1"/>
</dbReference>
<evidence type="ECO:0000313" key="7">
    <source>
        <dbReference type="Proteomes" id="UP000053890"/>
    </source>
</evidence>
<evidence type="ECO:0000313" key="6">
    <source>
        <dbReference type="EMBL" id="KPV73868.1"/>
    </source>
</evidence>
<evidence type="ECO:0000256" key="4">
    <source>
        <dbReference type="ARBA" id="ARBA00023002"/>
    </source>
</evidence>
<dbReference type="Gene3D" id="3.90.180.10">
    <property type="entry name" value="Medium-chain alcohol dehydrogenases, catalytic domain"/>
    <property type="match status" value="1"/>
</dbReference>
<dbReference type="GO" id="GO:0046872">
    <property type="term" value="F:metal ion binding"/>
    <property type="evidence" value="ECO:0007669"/>
    <property type="project" value="UniProtKB-KW"/>
</dbReference>
<protein>
    <recommendedName>
        <fullName evidence="5">Alcohol dehydrogenase-like N-terminal domain-containing protein</fullName>
    </recommendedName>
</protein>
<name>A0A0P9IVW1_RHOGW</name>
<proteinExistence type="predicted"/>
<organism evidence="6 7">
    <name type="scientific">Rhodotorula graminis (strain WP1)</name>
    <dbReference type="NCBI Taxonomy" id="578459"/>
    <lineage>
        <taxon>Eukaryota</taxon>
        <taxon>Fungi</taxon>
        <taxon>Dikarya</taxon>
        <taxon>Basidiomycota</taxon>
        <taxon>Pucciniomycotina</taxon>
        <taxon>Microbotryomycetes</taxon>
        <taxon>Sporidiobolales</taxon>
        <taxon>Sporidiobolaceae</taxon>
        <taxon>Rhodotorula</taxon>
    </lineage>
</organism>
<dbReference type="GeneID" id="28974998"/>
<dbReference type="SUPFAM" id="SSF50129">
    <property type="entry name" value="GroES-like"/>
    <property type="match status" value="1"/>
</dbReference>
<dbReference type="OrthoDB" id="2526971at2759"/>
<sequence>MQSSMNVPDQFRAAQFTEKNGQLEIKPTQLGEVKADECVIKVHVCGLHSTDELLKHDLLPDMRYPMIPGGVVVGEIAKPAQQGKRNLKEGTRVVAITFMRGLAEYVAVNEAMVIELPKGFHSGDKQLEAPICAFDATRVWVAHERCHDELKRMNDAERRLVKDLNERMGFKGDGVLVVYGQGGFAKVALDMIKMAKQDRKVILVATSDRWSAGDYGLKDDCLVVVGKHNVADELKKLGGAQGIMCVDMPIQQVEQLLDGCRFHSSIVLLSPRQDKAMQLPIGASLSLSFSPSRARGPNILAKSMTLHGQPLVTHKQLEHAMQLADKHGLRAPVKQFNFDEGGVRQGWAAVEGREQFEAAVVVVSRS</sequence>
<accession>A0A0P9IVW1</accession>
<gene>
    <name evidence="6" type="ORF">RHOBADRAFT_45160</name>
</gene>
<feature type="domain" description="Alcohol dehydrogenase-like N-terminal" evidence="5">
    <location>
        <begin position="35"/>
        <end position="118"/>
    </location>
</feature>
<comment type="cofactor">
    <cofactor evidence="1">
        <name>Zn(2+)</name>
        <dbReference type="ChEBI" id="CHEBI:29105"/>
    </cofactor>
</comment>
<dbReference type="PANTHER" id="PTHR42940:SF7">
    <property type="entry name" value="ALCOHOL DEHYDROGENASE-LIKE N-TERMINAL DOMAIN-CONTAINING PROTEIN"/>
    <property type="match status" value="1"/>
</dbReference>
<reference evidence="6 7" key="1">
    <citation type="journal article" date="2015" name="Front. Microbiol.">
        <title>Genome sequence of the plant growth promoting endophytic yeast Rhodotorula graminis WP1.</title>
        <authorList>
            <person name="Firrincieli A."/>
            <person name="Otillar R."/>
            <person name="Salamov A."/>
            <person name="Schmutz J."/>
            <person name="Khan Z."/>
            <person name="Redman R.S."/>
            <person name="Fleck N.D."/>
            <person name="Lindquist E."/>
            <person name="Grigoriev I.V."/>
            <person name="Doty S.L."/>
        </authorList>
    </citation>
    <scope>NUCLEOTIDE SEQUENCE [LARGE SCALE GENOMIC DNA]</scope>
    <source>
        <strain evidence="6 7">WP1</strain>
    </source>
</reference>
<keyword evidence="7" id="KW-1185">Reference proteome</keyword>
<dbReference type="STRING" id="578459.A0A0P9IVW1"/>
<evidence type="ECO:0000256" key="3">
    <source>
        <dbReference type="ARBA" id="ARBA00022833"/>
    </source>
</evidence>
<dbReference type="InterPro" id="IPR011032">
    <property type="entry name" value="GroES-like_sf"/>
</dbReference>
<evidence type="ECO:0000256" key="2">
    <source>
        <dbReference type="ARBA" id="ARBA00022723"/>
    </source>
</evidence>